<name>A0A8S5V1X9_9CAUD</name>
<protein>
    <submittedName>
        <fullName evidence="1">Uncharacterized protein</fullName>
    </submittedName>
</protein>
<organism evidence="1">
    <name type="scientific">Myoviridae sp. ctJ2i1</name>
    <dbReference type="NCBI Taxonomy" id="2825079"/>
    <lineage>
        <taxon>Viruses</taxon>
        <taxon>Duplodnaviria</taxon>
        <taxon>Heunggongvirae</taxon>
        <taxon>Uroviricota</taxon>
        <taxon>Caudoviricetes</taxon>
    </lineage>
</organism>
<accession>A0A8S5V1X9</accession>
<reference evidence="1" key="1">
    <citation type="journal article" date="2021" name="Proc. Natl. Acad. Sci. U.S.A.">
        <title>A Catalog of Tens of Thousands of Viruses from Human Metagenomes Reveals Hidden Associations with Chronic Diseases.</title>
        <authorList>
            <person name="Tisza M.J."/>
            <person name="Buck C.B."/>
        </authorList>
    </citation>
    <scope>NUCLEOTIDE SEQUENCE</scope>
    <source>
        <strain evidence="1">CtJ2i1</strain>
    </source>
</reference>
<proteinExistence type="predicted"/>
<evidence type="ECO:0000313" key="1">
    <source>
        <dbReference type="EMBL" id="DAG00721.1"/>
    </source>
</evidence>
<dbReference type="EMBL" id="BK016182">
    <property type="protein sequence ID" value="DAG00721.1"/>
    <property type="molecule type" value="Genomic_DNA"/>
</dbReference>
<sequence length="211" mass="24549">MSIKGSKKISSRLLSNGRTTFIYSNTDYKWDMLPDGTLLIDDETGNIKIKLYGKTDWTPLQEVFAQDKTSNLIIHGNRIIKEPFLILDIDKDNNTITYVNHRNERRHKFLYPDQKDTYAVFELDKGSYIEGKNLISATVNNTIVCNEQNYKLQELTSRRIGIDIDCLEAGCWLDVQYYDINKMTQAGYEMYLNKDISKLKEKSFGVIYDKK</sequence>